<evidence type="ECO:0000313" key="3">
    <source>
        <dbReference type="EMBL" id="AYO32202.1"/>
    </source>
</evidence>
<gene>
    <name evidence="2 3" type="primary">sspI</name>
    <name evidence="3" type="ORF">D2962_04700</name>
</gene>
<accession>A0A3G2R9N4</accession>
<proteinExistence type="evidence at transcript level"/>
<comment type="subcellular location">
    <subcellularLocation>
        <location evidence="2">Spore core</location>
    </subcellularLocation>
</comment>
<dbReference type="Pfam" id="PF14098">
    <property type="entry name" value="SSPI"/>
    <property type="match status" value="1"/>
</dbReference>
<evidence type="ECO:0000313" key="4">
    <source>
        <dbReference type="Proteomes" id="UP000280960"/>
    </source>
</evidence>
<protein>
    <recommendedName>
        <fullName evidence="2">Small, acid-soluble spore protein I</fullName>
        <shortName evidence="2">SASP I</shortName>
    </recommendedName>
</protein>
<comment type="similarity">
    <text evidence="2">Belongs to the SspI family.</text>
</comment>
<reference evidence="3 4" key="1">
    <citation type="submission" date="2018-10" db="EMBL/GenBank/DDBJ databases">
        <authorList>
            <person name="Zhang X."/>
        </authorList>
    </citation>
    <scope>NUCLEOTIDE SEQUENCE [LARGE SCALE GENOMIC DNA]</scope>
    <source>
        <strain evidence="3 4">SK-G1</strain>
    </source>
</reference>
<dbReference type="Proteomes" id="UP000280960">
    <property type="component" value="Chromosome"/>
</dbReference>
<dbReference type="GO" id="GO:0030436">
    <property type="term" value="P:asexual sporulation"/>
    <property type="evidence" value="ECO:0007669"/>
    <property type="project" value="UniProtKB-UniRule"/>
</dbReference>
<name>A0A3G2R9N4_9FIRM</name>
<keyword evidence="1 2" id="KW-0749">Sporulation</keyword>
<dbReference type="GO" id="GO:0030435">
    <property type="term" value="P:sporulation resulting in formation of a cellular spore"/>
    <property type="evidence" value="ECO:0007669"/>
    <property type="project" value="UniProtKB-KW"/>
</dbReference>
<evidence type="ECO:0000256" key="1">
    <source>
        <dbReference type="ARBA" id="ARBA00022969"/>
    </source>
</evidence>
<sequence>MTALDIRSLVLKNLAGSTREEVEGYITETIETREEEALPGMGILFETVWQKSNDNERSSMMDKIMETINNQPTS</sequence>
<organism evidence="3 4">
    <name type="scientific">Biomaibacter acetigenes</name>
    <dbReference type="NCBI Taxonomy" id="2316383"/>
    <lineage>
        <taxon>Bacteria</taxon>
        <taxon>Bacillati</taxon>
        <taxon>Bacillota</taxon>
        <taxon>Clostridia</taxon>
        <taxon>Thermosediminibacterales</taxon>
        <taxon>Tepidanaerobacteraceae</taxon>
        <taxon>Biomaibacter</taxon>
    </lineage>
</organism>
<dbReference type="AlphaFoldDB" id="A0A3G2R9N4"/>
<evidence type="ECO:0000256" key="2">
    <source>
        <dbReference type="HAMAP-Rule" id="MF_00669"/>
    </source>
</evidence>
<keyword evidence="4" id="KW-1185">Reference proteome</keyword>
<dbReference type="NCBIfam" id="TIGR03092">
    <property type="entry name" value="SASP_sspI"/>
    <property type="match status" value="1"/>
</dbReference>
<dbReference type="EMBL" id="CP033169">
    <property type="protein sequence ID" value="AYO32202.1"/>
    <property type="molecule type" value="Genomic_DNA"/>
</dbReference>
<dbReference type="KEGG" id="bacg:D2962_04700"/>
<dbReference type="HAMAP" id="MF_00669">
    <property type="entry name" value="SspI"/>
    <property type="match status" value="1"/>
</dbReference>
<dbReference type="InterPro" id="IPR017525">
    <property type="entry name" value="SspI"/>
</dbReference>
<comment type="induction">
    <text evidence="2">Expressed only in the forespore compartment of sporulating cells.</text>
</comment>